<dbReference type="AlphaFoldDB" id="A0A1I6NPB0"/>
<proteinExistence type="predicted"/>
<keyword evidence="5" id="KW-1185">Reference proteome</keyword>
<dbReference type="EMBL" id="FOZP01000001">
    <property type="protein sequence ID" value="SFS29774.1"/>
    <property type="molecule type" value="Genomic_DNA"/>
</dbReference>
<keyword evidence="1" id="KW-0378">Hydrolase</keyword>
<dbReference type="GO" id="GO:0016788">
    <property type="term" value="F:hydrolase activity, acting on ester bonds"/>
    <property type="evidence" value="ECO:0007669"/>
    <property type="project" value="UniProtKB-ARBA"/>
</dbReference>
<organism evidence="4 5">
    <name type="scientific">Lutibacter maritimus</name>
    <dbReference type="NCBI Taxonomy" id="593133"/>
    <lineage>
        <taxon>Bacteria</taxon>
        <taxon>Pseudomonadati</taxon>
        <taxon>Bacteroidota</taxon>
        <taxon>Flavobacteriia</taxon>
        <taxon>Flavobacteriales</taxon>
        <taxon>Flavobacteriaceae</taxon>
        <taxon>Lutibacter</taxon>
    </lineage>
</organism>
<dbReference type="InterPro" id="IPR005181">
    <property type="entry name" value="SASA"/>
</dbReference>
<dbReference type="Pfam" id="PF03629">
    <property type="entry name" value="SASA"/>
    <property type="match status" value="1"/>
</dbReference>
<keyword evidence="2" id="KW-0472">Membrane</keyword>
<dbReference type="InterPro" id="IPR052940">
    <property type="entry name" value="Carb_Esterase_6"/>
</dbReference>
<dbReference type="InterPro" id="IPR036514">
    <property type="entry name" value="SGNH_hydro_sf"/>
</dbReference>
<reference evidence="5" key="1">
    <citation type="submission" date="2016-10" db="EMBL/GenBank/DDBJ databases">
        <authorList>
            <person name="Varghese N."/>
            <person name="Submissions S."/>
        </authorList>
    </citation>
    <scope>NUCLEOTIDE SEQUENCE [LARGE SCALE GENOMIC DNA]</scope>
    <source>
        <strain evidence="5">DSM 24450</strain>
    </source>
</reference>
<keyword evidence="2" id="KW-0812">Transmembrane</keyword>
<dbReference type="PANTHER" id="PTHR31988">
    <property type="entry name" value="ESTERASE, PUTATIVE (DUF303)-RELATED"/>
    <property type="match status" value="1"/>
</dbReference>
<evidence type="ECO:0000313" key="4">
    <source>
        <dbReference type="EMBL" id="SFS29774.1"/>
    </source>
</evidence>
<dbReference type="PANTHER" id="PTHR31988:SF19">
    <property type="entry name" value="9-O-ACETYL-N-ACETYLNEURAMINIC ACID DEACETYLASE-RELATED"/>
    <property type="match status" value="1"/>
</dbReference>
<protein>
    <recommendedName>
        <fullName evidence="3">Sialate O-acetylesterase domain-containing protein</fullName>
    </recommendedName>
</protein>
<evidence type="ECO:0000259" key="3">
    <source>
        <dbReference type="Pfam" id="PF03629"/>
    </source>
</evidence>
<dbReference type="Proteomes" id="UP000199312">
    <property type="component" value="Unassembled WGS sequence"/>
</dbReference>
<dbReference type="SUPFAM" id="SSF52266">
    <property type="entry name" value="SGNH hydrolase"/>
    <property type="match status" value="1"/>
</dbReference>
<accession>A0A1I6NPB0</accession>
<sequence>MADIYKSINFNNLNFSNFNYIKASIQMKYFPSFFLVLLIFPLFLLSQQKEIIRVFYLGGQSNMEGYGYNKDLPKDLNKQFKNVFIYEGNPTGDNNKNGGLGKWEVLKPGHCVGFSSDGIKNQYSERFGIELSFAKKLQELYPKDKIAFIKYAKGGSSIDSIAARQFGCWELDFKGINQYDHFLTTLNGALNTNDIDGNGKPDILIPSGIIWMQGESDADFTEEVANKYYSNLKRLMDLIRASLRVDDLPVVIGKISDSCNDADGKVWDYGELVQYAQEKFVKTDENAAIVRNTRYYKYSDRWHYNSKGYIDLGEKFAEAIYKLNNK</sequence>
<feature type="domain" description="Sialate O-acetylesterase" evidence="3">
    <location>
        <begin position="53"/>
        <end position="321"/>
    </location>
</feature>
<dbReference type="OrthoDB" id="9795554at2"/>
<evidence type="ECO:0000256" key="2">
    <source>
        <dbReference type="SAM" id="Phobius"/>
    </source>
</evidence>
<evidence type="ECO:0000256" key="1">
    <source>
        <dbReference type="ARBA" id="ARBA00022801"/>
    </source>
</evidence>
<evidence type="ECO:0000313" key="5">
    <source>
        <dbReference type="Proteomes" id="UP000199312"/>
    </source>
</evidence>
<keyword evidence="2" id="KW-1133">Transmembrane helix</keyword>
<name>A0A1I6NPB0_9FLAO</name>
<gene>
    <name evidence="4" type="ORF">SAMN04488006_0287</name>
</gene>
<dbReference type="STRING" id="593133.SAMN04488006_0287"/>
<feature type="transmembrane region" description="Helical" evidence="2">
    <location>
        <begin position="29"/>
        <end position="46"/>
    </location>
</feature>
<dbReference type="Gene3D" id="3.40.50.1110">
    <property type="entry name" value="SGNH hydrolase"/>
    <property type="match status" value="1"/>
</dbReference>